<feature type="region of interest" description="Disordered" evidence="1">
    <location>
        <begin position="61"/>
        <end position="84"/>
    </location>
</feature>
<feature type="compositionally biased region" description="Basic and acidic residues" evidence="1">
    <location>
        <begin position="61"/>
        <end position="79"/>
    </location>
</feature>
<organism evidence="3 4">
    <name type="scientific">Setomelanomma holmii</name>
    <dbReference type="NCBI Taxonomy" id="210430"/>
    <lineage>
        <taxon>Eukaryota</taxon>
        <taxon>Fungi</taxon>
        <taxon>Dikarya</taxon>
        <taxon>Ascomycota</taxon>
        <taxon>Pezizomycotina</taxon>
        <taxon>Dothideomycetes</taxon>
        <taxon>Pleosporomycetidae</taxon>
        <taxon>Pleosporales</taxon>
        <taxon>Pleosporineae</taxon>
        <taxon>Phaeosphaeriaceae</taxon>
        <taxon>Setomelanomma</taxon>
    </lineage>
</organism>
<dbReference type="Proteomes" id="UP000799777">
    <property type="component" value="Unassembled WGS sequence"/>
</dbReference>
<evidence type="ECO:0000256" key="1">
    <source>
        <dbReference type="SAM" id="MobiDB-lite"/>
    </source>
</evidence>
<feature type="compositionally biased region" description="Basic and acidic residues" evidence="1">
    <location>
        <begin position="135"/>
        <end position="169"/>
    </location>
</feature>
<dbReference type="EMBL" id="ML978243">
    <property type="protein sequence ID" value="KAF2026461.1"/>
    <property type="molecule type" value="Genomic_DNA"/>
</dbReference>
<accession>A0A9P4LH69</accession>
<gene>
    <name evidence="3" type="ORF">EK21DRAFT_115811</name>
</gene>
<sequence length="169" mass="19656">MHEDILQSPWVQHVLAISRAVGWWLYRKFMAHAVLYLVAVVFVISGIIFEELEREEAAAAKAEKKRQQNLKEERERPEYECCNSKRKSPNAIHIAENDKVFDKGYNKECPRCAKAARKEHDDELQRAEDDFLGGKAEKKAEKNAQRAEKRMAKDMAKKNIRKEKQSGWA</sequence>
<reference evidence="3" key="1">
    <citation type="journal article" date="2020" name="Stud. Mycol.">
        <title>101 Dothideomycetes genomes: a test case for predicting lifestyles and emergence of pathogens.</title>
        <authorList>
            <person name="Haridas S."/>
            <person name="Albert R."/>
            <person name="Binder M."/>
            <person name="Bloem J."/>
            <person name="Labutti K."/>
            <person name="Salamov A."/>
            <person name="Andreopoulos B."/>
            <person name="Baker S."/>
            <person name="Barry K."/>
            <person name="Bills G."/>
            <person name="Bluhm B."/>
            <person name="Cannon C."/>
            <person name="Castanera R."/>
            <person name="Culley D."/>
            <person name="Daum C."/>
            <person name="Ezra D."/>
            <person name="Gonzalez J."/>
            <person name="Henrissat B."/>
            <person name="Kuo A."/>
            <person name="Liang C."/>
            <person name="Lipzen A."/>
            <person name="Lutzoni F."/>
            <person name="Magnuson J."/>
            <person name="Mondo S."/>
            <person name="Nolan M."/>
            <person name="Ohm R."/>
            <person name="Pangilinan J."/>
            <person name="Park H.-J."/>
            <person name="Ramirez L."/>
            <person name="Alfaro M."/>
            <person name="Sun H."/>
            <person name="Tritt A."/>
            <person name="Yoshinaga Y."/>
            <person name="Zwiers L.-H."/>
            <person name="Turgeon B."/>
            <person name="Goodwin S."/>
            <person name="Spatafora J."/>
            <person name="Crous P."/>
            <person name="Grigoriev I."/>
        </authorList>
    </citation>
    <scope>NUCLEOTIDE SEQUENCE</scope>
    <source>
        <strain evidence="3">CBS 110217</strain>
    </source>
</reference>
<proteinExistence type="predicted"/>
<keyword evidence="2" id="KW-1133">Transmembrane helix</keyword>
<evidence type="ECO:0000313" key="4">
    <source>
        <dbReference type="Proteomes" id="UP000799777"/>
    </source>
</evidence>
<dbReference type="AlphaFoldDB" id="A0A9P4LH69"/>
<name>A0A9P4LH69_9PLEO</name>
<feature type="compositionally biased region" description="Basic and acidic residues" evidence="1">
    <location>
        <begin position="116"/>
        <end position="129"/>
    </location>
</feature>
<evidence type="ECO:0000313" key="3">
    <source>
        <dbReference type="EMBL" id="KAF2026461.1"/>
    </source>
</evidence>
<feature type="transmembrane region" description="Helical" evidence="2">
    <location>
        <begin position="29"/>
        <end position="49"/>
    </location>
</feature>
<keyword evidence="2" id="KW-0472">Membrane</keyword>
<keyword evidence="4" id="KW-1185">Reference proteome</keyword>
<protein>
    <submittedName>
        <fullName evidence="3">Uncharacterized protein</fullName>
    </submittedName>
</protein>
<feature type="region of interest" description="Disordered" evidence="1">
    <location>
        <begin position="116"/>
        <end position="169"/>
    </location>
</feature>
<keyword evidence="2" id="KW-0812">Transmembrane</keyword>
<evidence type="ECO:0000256" key="2">
    <source>
        <dbReference type="SAM" id="Phobius"/>
    </source>
</evidence>
<comment type="caution">
    <text evidence="3">The sequence shown here is derived from an EMBL/GenBank/DDBJ whole genome shotgun (WGS) entry which is preliminary data.</text>
</comment>